<dbReference type="InterPro" id="IPR043504">
    <property type="entry name" value="Peptidase_S1_PA_chymotrypsin"/>
</dbReference>
<proteinExistence type="predicted"/>
<accession>A0A1I2J430</accession>
<dbReference type="RefSeq" id="WP_093920485.1">
    <property type="nucleotide sequence ID" value="NZ_FONW01000007.1"/>
</dbReference>
<reference evidence="1 2" key="1">
    <citation type="submission" date="2016-10" db="EMBL/GenBank/DDBJ databases">
        <authorList>
            <person name="de Groot N.N."/>
        </authorList>
    </citation>
    <scope>NUCLEOTIDE SEQUENCE [LARGE SCALE GENOMIC DNA]</scope>
    <source>
        <strain evidence="1 2">CGMCC 1.9156</strain>
    </source>
</reference>
<name>A0A1I2J430_9BACT</name>
<dbReference type="SUPFAM" id="SSF50494">
    <property type="entry name" value="Trypsin-like serine proteases"/>
    <property type="match status" value="1"/>
</dbReference>
<gene>
    <name evidence="1" type="ORF">SAMN05216283_107150</name>
</gene>
<dbReference type="PANTHER" id="PTHR36234">
    <property type="entry name" value="LYSYL ENDOPEPTIDASE"/>
    <property type="match status" value="1"/>
</dbReference>
<dbReference type="Proteomes" id="UP000198964">
    <property type="component" value="Unassembled WGS sequence"/>
</dbReference>
<evidence type="ECO:0000313" key="2">
    <source>
        <dbReference type="Proteomes" id="UP000198964"/>
    </source>
</evidence>
<dbReference type="InterPro" id="IPR009003">
    <property type="entry name" value="Peptidase_S1_PA"/>
</dbReference>
<keyword evidence="2" id="KW-1185">Reference proteome</keyword>
<dbReference type="EMBL" id="FONW01000007">
    <property type="protein sequence ID" value="SFF48623.1"/>
    <property type="molecule type" value="Genomic_DNA"/>
</dbReference>
<dbReference type="AlphaFoldDB" id="A0A1I2J430"/>
<dbReference type="InterPro" id="IPR026444">
    <property type="entry name" value="Secre_tail"/>
</dbReference>
<dbReference type="PANTHER" id="PTHR36234:SF5">
    <property type="entry name" value="LYSYL ENDOPEPTIDASE"/>
    <property type="match status" value="1"/>
</dbReference>
<evidence type="ECO:0000313" key="1">
    <source>
        <dbReference type="EMBL" id="SFF48623.1"/>
    </source>
</evidence>
<dbReference type="Pfam" id="PF13365">
    <property type="entry name" value="Trypsin_2"/>
    <property type="match status" value="1"/>
</dbReference>
<dbReference type="STRING" id="655355.SAMN05216283_107150"/>
<organism evidence="1 2">
    <name type="scientific">Sunxiuqinia elliptica</name>
    <dbReference type="NCBI Taxonomy" id="655355"/>
    <lineage>
        <taxon>Bacteria</taxon>
        <taxon>Pseudomonadati</taxon>
        <taxon>Bacteroidota</taxon>
        <taxon>Bacteroidia</taxon>
        <taxon>Marinilabiliales</taxon>
        <taxon>Prolixibacteraceae</taxon>
        <taxon>Sunxiuqinia</taxon>
    </lineage>
</organism>
<dbReference type="Gene3D" id="2.40.10.10">
    <property type="entry name" value="Trypsin-like serine proteases"/>
    <property type="match status" value="2"/>
</dbReference>
<dbReference type="NCBIfam" id="TIGR04183">
    <property type="entry name" value="Por_Secre_tail"/>
    <property type="match status" value="1"/>
</dbReference>
<protein>
    <submittedName>
        <fullName evidence="1">Por secretion system C-terminal sorting domain-containing protein</fullName>
    </submittedName>
</protein>
<sequence length="728" mass="81575">MRERLIILIVLIACALPVWSQQSAGGRPIDLSYTTSLKSQTVVRLPRQDNAALLRKSRTSAGENKLKPFRFAEPIEVDLSTLNSGSWSEVGNYRVWQLVLVSSEAKSLNLIFDRYHLPEDARLFLFSPDQSDLLGAFTKANNRETGVFATSPVAGDHLVIQYEEPLNAEFQGELSIAQVNHDFVGIKSLRSDRRPLGIPSGACNVNINCDVADEYAQSAEGICRIIVSGIDLCTGSLINNTRNDGTPYLYTAAHCINTDKDARESVFLFNYESPYCGEIDGDASHSLSGSSLRAASDSLDFSLVELNVVPPANYRPYYLGWDRTSTIPDSSVSIHHPSGDVKKISIDRHSPQIKSYSQKYIKDAFFFIGGWEEGTTEGGSSGGPLINSKKRIIGSLTGGAASCESPFRDYFAMFHHAWDHYDEDNKQLKKWLDPANSNAQVWDGLSPYPSEEVCGAFTNFRDEDDHAALAIVEGGLKQGYWSGTNNYGFEEFAERYEKTVSSEVAGVSLGVSKAVLGNRFSEGKIRVSVYEGDELPQALLYSQDFSLKNLDEGVMNYLEFYEKVPTEGPFFIAYSVELLEEADTFAVYLADREVEPLNSFYIKDGQEWYTYQEKTTNSEGSALLMEVVLCNVDTLVSDDTLKNEKLEFEVFPNPVTAGEPLMIKFKHEIDPYIIQVFDLMGRQVKVKYDQPGDRWLRFDFTGQVAGNYFIKIVERKKRYHARVMYLNE</sequence>